<evidence type="ECO:0000256" key="1">
    <source>
        <dbReference type="SAM" id="Coils"/>
    </source>
</evidence>
<feature type="region of interest" description="Disordered" evidence="2">
    <location>
        <begin position="124"/>
        <end position="184"/>
    </location>
</feature>
<gene>
    <name evidence="3" type="primary">Hypp6661</name>
    <name evidence="3" type="ORF">BLAG_LOCUS5697</name>
</gene>
<evidence type="ECO:0000313" key="4">
    <source>
        <dbReference type="Proteomes" id="UP000838412"/>
    </source>
</evidence>
<reference evidence="3" key="1">
    <citation type="submission" date="2022-01" db="EMBL/GenBank/DDBJ databases">
        <authorList>
            <person name="Braso-Vives M."/>
        </authorList>
    </citation>
    <scope>NUCLEOTIDE SEQUENCE</scope>
</reference>
<keyword evidence="1" id="KW-0175">Coiled coil</keyword>
<dbReference type="AlphaFoldDB" id="A0A8K0E507"/>
<feature type="coiled-coil region" evidence="1">
    <location>
        <begin position="85"/>
        <end position="119"/>
    </location>
</feature>
<dbReference type="EMBL" id="OV696697">
    <property type="protein sequence ID" value="CAH1242401.1"/>
    <property type="molecule type" value="Genomic_DNA"/>
</dbReference>
<accession>A0A8K0E507</accession>
<name>A0A8K0E507_BRALA</name>
<proteinExistence type="predicted"/>
<sequence length="563" mass="63592">MGRTRMDRISKIRMGKISRTKMGRISRIKTFAWGWVMPSDSDLEVATIVAKLLLNHCMTLGIVWEELQSDNGSEFVSHVPRIGSLKNLKSEVARWKDQAEEAERELDDWKKRALAAEGKLARSRSLQAHHLQSDGDDPVSTSEARQVRTYGKSSAPAKKKNLARLAQPGKAVRRPSVQYPPRNQFPATTHLAVWKEESGSQLQPRRLKDVLPFSEGPSFTIAVDKTVQKNGLLSAHSLAYNKGFVCEKSNMALIEVEGTVTVKVSSFKKLADIRTEPERKGLSTDGTMKQHRARLQNHLNVAAMTYGPNKPNQRSKLTIAEGPIICPGAIWAKTNGDLVIGDNASKTVVTVQVSRDGIGLIGTMAKCADYSMDYGPPVLAQISVALDMQQPNMKQIQDEHQARLKEWMCSETSTSSSNMSFKDEQVHMHPNKEMRVLRQQIFDKLGYRNTPSRKLGHERRITVAVPFSIQNFRDLFLQKLSLPVCQDLLEEKPLEKCFGGRAIHVPGNRITELDAIIGKHWDVRTFPIYKHCRVVREEEVHLAGGFKRRETFSHVDCPRYWYY</sequence>
<evidence type="ECO:0000313" key="3">
    <source>
        <dbReference type="EMBL" id="CAH1242401.1"/>
    </source>
</evidence>
<evidence type="ECO:0000256" key="2">
    <source>
        <dbReference type="SAM" id="MobiDB-lite"/>
    </source>
</evidence>
<keyword evidence="4" id="KW-1185">Reference proteome</keyword>
<dbReference type="OrthoDB" id="5981398at2759"/>
<organism evidence="3 4">
    <name type="scientific">Branchiostoma lanceolatum</name>
    <name type="common">Common lancelet</name>
    <name type="synonym">Amphioxus lanceolatum</name>
    <dbReference type="NCBI Taxonomy" id="7740"/>
    <lineage>
        <taxon>Eukaryota</taxon>
        <taxon>Metazoa</taxon>
        <taxon>Chordata</taxon>
        <taxon>Cephalochordata</taxon>
        <taxon>Leptocardii</taxon>
        <taxon>Amphioxiformes</taxon>
        <taxon>Branchiostomatidae</taxon>
        <taxon>Branchiostoma</taxon>
    </lineage>
</organism>
<protein>
    <submittedName>
        <fullName evidence="3">Hypp6661 protein</fullName>
    </submittedName>
</protein>
<dbReference type="Proteomes" id="UP000838412">
    <property type="component" value="Chromosome 12"/>
</dbReference>